<protein>
    <submittedName>
        <fullName evidence="8">Solute carrier family 35 member G1</fullName>
    </submittedName>
</protein>
<evidence type="ECO:0000259" key="7">
    <source>
        <dbReference type="Pfam" id="PF00892"/>
    </source>
</evidence>
<comment type="caution">
    <text evidence="8">The sequence shown here is derived from an EMBL/GenBank/DDBJ whole genome shotgun (WGS) entry which is preliminary data.</text>
</comment>
<dbReference type="AlphaFoldDB" id="A0A2J7ZGP3"/>
<name>A0A2J7ZGP3_9CHLO</name>
<comment type="similarity">
    <text evidence="2">Belongs to the drug/metabolite transporter (DMT) superfamily. Plant drug/metabolite exporter (P-DME) (TC 2.A.7.4) family.</text>
</comment>
<feature type="non-terminal residue" evidence="8">
    <location>
        <position position="111"/>
    </location>
</feature>
<gene>
    <name evidence="8" type="ORF">TSOC_014777</name>
</gene>
<keyword evidence="4 6" id="KW-1133">Transmembrane helix</keyword>
<feature type="domain" description="EamA" evidence="7">
    <location>
        <begin position="3"/>
        <end position="111"/>
    </location>
</feature>
<feature type="transmembrane region" description="Helical" evidence="6">
    <location>
        <begin position="66"/>
        <end position="86"/>
    </location>
</feature>
<feature type="transmembrane region" description="Helical" evidence="6">
    <location>
        <begin position="93"/>
        <end position="110"/>
    </location>
</feature>
<sequence length="111" mass="11722">MGSQVPTFQIVAFRSVTSLVVCAAYARARGIAPLFGRRSNLRFLASRGIFGAAAMTTYYFCIKLLPLADAVTLFFLNPAITAVAAWAIMREPLGLRGVAGVAASLAGLVLL</sequence>
<keyword evidence="5 6" id="KW-0472">Membrane</keyword>
<dbReference type="PANTHER" id="PTHR22911">
    <property type="entry name" value="ACYL-MALONYL CONDENSING ENZYME-RELATED"/>
    <property type="match status" value="1"/>
</dbReference>
<proteinExistence type="inferred from homology"/>
<dbReference type="OrthoDB" id="306876at2759"/>
<evidence type="ECO:0000313" key="9">
    <source>
        <dbReference type="Proteomes" id="UP000236333"/>
    </source>
</evidence>
<keyword evidence="3 6" id="KW-0812">Transmembrane</keyword>
<evidence type="ECO:0000256" key="3">
    <source>
        <dbReference type="ARBA" id="ARBA00022692"/>
    </source>
</evidence>
<evidence type="ECO:0000313" key="8">
    <source>
        <dbReference type="EMBL" id="PNG99445.1"/>
    </source>
</evidence>
<dbReference type="Gene3D" id="1.10.3730.20">
    <property type="match status" value="1"/>
</dbReference>
<dbReference type="SUPFAM" id="SSF103481">
    <property type="entry name" value="Multidrug resistance efflux transporter EmrE"/>
    <property type="match status" value="1"/>
</dbReference>
<evidence type="ECO:0000256" key="1">
    <source>
        <dbReference type="ARBA" id="ARBA00004141"/>
    </source>
</evidence>
<evidence type="ECO:0000256" key="6">
    <source>
        <dbReference type="SAM" id="Phobius"/>
    </source>
</evidence>
<feature type="transmembrane region" description="Helical" evidence="6">
    <location>
        <begin position="6"/>
        <end position="28"/>
    </location>
</feature>
<dbReference type="PANTHER" id="PTHR22911:SF6">
    <property type="entry name" value="SOLUTE CARRIER FAMILY 35 MEMBER G1"/>
    <property type="match status" value="1"/>
</dbReference>
<accession>A0A2J7ZGP3</accession>
<evidence type="ECO:0000256" key="2">
    <source>
        <dbReference type="ARBA" id="ARBA00007635"/>
    </source>
</evidence>
<evidence type="ECO:0000256" key="5">
    <source>
        <dbReference type="ARBA" id="ARBA00023136"/>
    </source>
</evidence>
<evidence type="ECO:0000256" key="4">
    <source>
        <dbReference type="ARBA" id="ARBA00022989"/>
    </source>
</evidence>
<reference evidence="8 9" key="1">
    <citation type="journal article" date="2017" name="Mol. Biol. Evol.">
        <title>The 4-celled Tetrabaena socialis nuclear genome reveals the essential components for genetic control of cell number at the origin of multicellularity in the volvocine lineage.</title>
        <authorList>
            <person name="Featherston J."/>
            <person name="Arakaki Y."/>
            <person name="Hanschen E.R."/>
            <person name="Ferris P.J."/>
            <person name="Michod R.E."/>
            <person name="Olson B.J.S.C."/>
            <person name="Nozaki H."/>
            <person name="Durand P.M."/>
        </authorList>
    </citation>
    <scope>NUCLEOTIDE SEQUENCE [LARGE SCALE GENOMIC DNA]</scope>
    <source>
        <strain evidence="8 9">NIES-571</strain>
    </source>
</reference>
<dbReference type="InterPro" id="IPR037185">
    <property type="entry name" value="EmrE-like"/>
</dbReference>
<feature type="transmembrane region" description="Helical" evidence="6">
    <location>
        <begin position="40"/>
        <end position="60"/>
    </location>
</feature>
<keyword evidence="9" id="KW-1185">Reference proteome</keyword>
<dbReference type="Proteomes" id="UP000236333">
    <property type="component" value="Unassembled WGS sequence"/>
</dbReference>
<dbReference type="EMBL" id="PGGS01002894">
    <property type="protein sequence ID" value="PNG99445.1"/>
    <property type="molecule type" value="Genomic_DNA"/>
</dbReference>
<dbReference type="GO" id="GO:0016020">
    <property type="term" value="C:membrane"/>
    <property type="evidence" value="ECO:0007669"/>
    <property type="project" value="UniProtKB-SubCell"/>
</dbReference>
<dbReference type="Pfam" id="PF00892">
    <property type="entry name" value="EamA"/>
    <property type="match status" value="1"/>
</dbReference>
<organism evidence="8 9">
    <name type="scientific">Tetrabaena socialis</name>
    <dbReference type="NCBI Taxonomy" id="47790"/>
    <lineage>
        <taxon>Eukaryota</taxon>
        <taxon>Viridiplantae</taxon>
        <taxon>Chlorophyta</taxon>
        <taxon>core chlorophytes</taxon>
        <taxon>Chlorophyceae</taxon>
        <taxon>CS clade</taxon>
        <taxon>Chlamydomonadales</taxon>
        <taxon>Tetrabaenaceae</taxon>
        <taxon>Tetrabaena</taxon>
    </lineage>
</organism>
<comment type="subcellular location">
    <subcellularLocation>
        <location evidence="1">Membrane</location>
        <topology evidence="1">Multi-pass membrane protein</topology>
    </subcellularLocation>
</comment>
<dbReference type="InterPro" id="IPR000620">
    <property type="entry name" value="EamA_dom"/>
</dbReference>